<dbReference type="Gene3D" id="3.80.10.10">
    <property type="entry name" value="Ribonuclease Inhibitor"/>
    <property type="match status" value="1"/>
</dbReference>
<organism evidence="3 4">
    <name type="scientific">Pisolithus tinctorius Marx 270</name>
    <dbReference type="NCBI Taxonomy" id="870435"/>
    <lineage>
        <taxon>Eukaryota</taxon>
        <taxon>Fungi</taxon>
        <taxon>Dikarya</taxon>
        <taxon>Basidiomycota</taxon>
        <taxon>Agaricomycotina</taxon>
        <taxon>Agaricomycetes</taxon>
        <taxon>Agaricomycetidae</taxon>
        <taxon>Boletales</taxon>
        <taxon>Sclerodermatineae</taxon>
        <taxon>Pisolithaceae</taxon>
        <taxon>Pisolithus</taxon>
    </lineage>
</organism>
<keyword evidence="4" id="KW-1185">Reference proteome</keyword>
<dbReference type="SUPFAM" id="SSF81383">
    <property type="entry name" value="F-box domain"/>
    <property type="match status" value="1"/>
</dbReference>
<dbReference type="Gene3D" id="1.20.1280.50">
    <property type="match status" value="1"/>
</dbReference>
<evidence type="ECO:0000256" key="1">
    <source>
        <dbReference type="SAM" id="MobiDB-lite"/>
    </source>
</evidence>
<evidence type="ECO:0000259" key="2">
    <source>
        <dbReference type="Pfam" id="PF12937"/>
    </source>
</evidence>
<feature type="region of interest" description="Disordered" evidence="1">
    <location>
        <begin position="307"/>
        <end position="329"/>
    </location>
</feature>
<dbReference type="SUPFAM" id="SSF52047">
    <property type="entry name" value="RNI-like"/>
    <property type="match status" value="1"/>
</dbReference>
<dbReference type="AlphaFoldDB" id="A0A0C3NYS4"/>
<dbReference type="HOGENOM" id="CLU_573713_0_0_1"/>
<name>A0A0C3NYS4_PISTI</name>
<proteinExistence type="predicted"/>
<dbReference type="STRING" id="870435.A0A0C3NYS4"/>
<reference evidence="3 4" key="1">
    <citation type="submission" date="2014-04" db="EMBL/GenBank/DDBJ databases">
        <authorList>
            <consortium name="DOE Joint Genome Institute"/>
            <person name="Kuo A."/>
            <person name="Kohler A."/>
            <person name="Costa M.D."/>
            <person name="Nagy L.G."/>
            <person name="Floudas D."/>
            <person name="Copeland A."/>
            <person name="Barry K.W."/>
            <person name="Cichocki N."/>
            <person name="Veneault-Fourrey C."/>
            <person name="LaButti K."/>
            <person name="Lindquist E.A."/>
            <person name="Lipzen A."/>
            <person name="Lundell T."/>
            <person name="Morin E."/>
            <person name="Murat C."/>
            <person name="Sun H."/>
            <person name="Tunlid A."/>
            <person name="Henrissat B."/>
            <person name="Grigoriev I.V."/>
            <person name="Hibbett D.S."/>
            <person name="Martin F."/>
            <person name="Nordberg H.P."/>
            <person name="Cantor M.N."/>
            <person name="Hua S.X."/>
        </authorList>
    </citation>
    <scope>NUCLEOTIDE SEQUENCE [LARGE SCALE GENOMIC DNA]</scope>
    <source>
        <strain evidence="3 4">Marx 270</strain>
    </source>
</reference>
<reference evidence="4" key="2">
    <citation type="submission" date="2015-01" db="EMBL/GenBank/DDBJ databases">
        <title>Evolutionary Origins and Diversification of the Mycorrhizal Mutualists.</title>
        <authorList>
            <consortium name="DOE Joint Genome Institute"/>
            <consortium name="Mycorrhizal Genomics Consortium"/>
            <person name="Kohler A."/>
            <person name="Kuo A."/>
            <person name="Nagy L.G."/>
            <person name="Floudas D."/>
            <person name="Copeland A."/>
            <person name="Barry K.W."/>
            <person name="Cichocki N."/>
            <person name="Veneault-Fourrey C."/>
            <person name="LaButti K."/>
            <person name="Lindquist E.A."/>
            <person name="Lipzen A."/>
            <person name="Lundell T."/>
            <person name="Morin E."/>
            <person name="Murat C."/>
            <person name="Riley R."/>
            <person name="Ohm R."/>
            <person name="Sun H."/>
            <person name="Tunlid A."/>
            <person name="Henrissat B."/>
            <person name="Grigoriev I.V."/>
            <person name="Hibbett D.S."/>
            <person name="Martin F."/>
        </authorList>
    </citation>
    <scope>NUCLEOTIDE SEQUENCE [LARGE SCALE GENOMIC DNA]</scope>
    <source>
        <strain evidence="4">Marx 270</strain>
    </source>
</reference>
<dbReference type="Pfam" id="PF12937">
    <property type="entry name" value="F-box-like"/>
    <property type="match status" value="1"/>
</dbReference>
<evidence type="ECO:0000313" key="3">
    <source>
        <dbReference type="EMBL" id="KIO05970.1"/>
    </source>
</evidence>
<dbReference type="EMBL" id="KN831964">
    <property type="protein sequence ID" value="KIO05970.1"/>
    <property type="molecule type" value="Genomic_DNA"/>
</dbReference>
<dbReference type="InterPro" id="IPR036047">
    <property type="entry name" value="F-box-like_dom_sf"/>
</dbReference>
<sequence length="474" mass="53116">MSHTACPEAGDHAAVPLEGPFSHLPTELLIQIFVLCSHSGGPLTPLDLGAVCRRWREVCISSPHVWQLIVVSTLSRSIPSIRSQAELWITRSAPLPFDVHVDLPDCEALLPIISYFLPHIHRWRDCSISLEGRTVWQTSPANFSHSSERLELQHLDVHLRTPVADDRNLDASFAYRVNAVGQVSMEITASYLPSPGSLNPLHFTSLDISESYPLHAVQSPDLLSFLQQCPSLERFSFRGVCFQEGALTVSPPVIPLPRLHTLILDSTCIQRSILSHLHLPALRVLHLRQLNMDFSLHRYHIAEPGDSDDEAHDFSQSPSSDHHTGMGMRKLISRSNPPLEILSMGLSDMRTKDFSWVFDRLSHLRQFAIVGSDMSDKVIRLLKPVTIGGGEGDLDGHPQEMRVRLPQLEILKLVSCQQFSGDALVDALTARVRYTDTVTPDQSLTRVIIASCNGLQPNHEEELFWYLRDRLHVS</sequence>
<dbReference type="InterPro" id="IPR032675">
    <property type="entry name" value="LRR_dom_sf"/>
</dbReference>
<evidence type="ECO:0000313" key="4">
    <source>
        <dbReference type="Proteomes" id="UP000054217"/>
    </source>
</evidence>
<protein>
    <recommendedName>
        <fullName evidence="2">F-box domain-containing protein</fullName>
    </recommendedName>
</protein>
<dbReference type="InParanoid" id="A0A0C3NYS4"/>
<dbReference type="InterPro" id="IPR001810">
    <property type="entry name" value="F-box_dom"/>
</dbReference>
<dbReference type="OrthoDB" id="3359674at2759"/>
<accession>A0A0C3NYS4</accession>
<gene>
    <name evidence="3" type="ORF">M404DRAFT_15127</name>
</gene>
<dbReference type="Proteomes" id="UP000054217">
    <property type="component" value="Unassembled WGS sequence"/>
</dbReference>
<feature type="domain" description="F-box" evidence="2">
    <location>
        <begin position="21"/>
        <end position="68"/>
    </location>
</feature>